<dbReference type="InterPro" id="IPR037033">
    <property type="entry name" value="DNA-dir_RNAP_su2_hyb_sf"/>
</dbReference>
<dbReference type="InterPro" id="IPR007121">
    <property type="entry name" value="RNA_pol_bsu_CS"/>
</dbReference>
<reference evidence="16" key="1">
    <citation type="journal article" date="2020" name="Nature">
        <title>Giant virus diversity and host interactions through global metagenomics.</title>
        <authorList>
            <person name="Schulz F."/>
            <person name="Roux S."/>
            <person name="Paez-Espino D."/>
            <person name="Jungbluth S."/>
            <person name="Walsh D.A."/>
            <person name="Denef V.J."/>
            <person name="McMahon K.D."/>
            <person name="Konstantinidis K.T."/>
            <person name="Eloe-Fadrosh E.A."/>
            <person name="Kyrpides N.C."/>
            <person name="Woyke T."/>
        </authorList>
    </citation>
    <scope>NUCLEOTIDE SEQUENCE</scope>
    <source>
        <strain evidence="16">GVMAG-S-1101171-110</strain>
    </source>
</reference>
<evidence type="ECO:0000313" key="16">
    <source>
        <dbReference type="EMBL" id="QHU12100.1"/>
    </source>
</evidence>
<feature type="compositionally biased region" description="Low complexity" evidence="9">
    <location>
        <begin position="1493"/>
        <end position="1515"/>
    </location>
</feature>
<evidence type="ECO:0000256" key="2">
    <source>
        <dbReference type="ARBA" id="ARBA00012418"/>
    </source>
</evidence>
<evidence type="ECO:0000256" key="6">
    <source>
        <dbReference type="ARBA" id="ARBA00022723"/>
    </source>
</evidence>
<comment type="similarity">
    <text evidence="1">Belongs to the RNA polymerase beta chain family.</text>
</comment>
<feature type="domain" description="RNA polymerase Rpb2" evidence="11">
    <location>
        <begin position="1101"/>
        <end position="1214"/>
    </location>
</feature>
<evidence type="ECO:0000256" key="3">
    <source>
        <dbReference type="ARBA" id="ARBA00022478"/>
    </source>
</evidence>
<keyword evidence="8" id="KW-0804">Transcription</keyword>
<dbReference type="GO" id="GO:0006351">
    <property type="term" value="P:DNA-templated transcription"/>
    <property type="evidence" value="ECO:0007669"/>
    <property type="project" value="InterPro"/>
</dbReference>
<dbReference type="Pfam" id="PF04565">
    <property type="entry name" value="RNA_pol_Rpb2_3"/>
    <property type="match status" value="1"/>
</dbReference>
<dbReference type="Gene3D" id="3.90.1100.10">
    <property type="match status" value="2"/>
</dbReference>
<feature type="compositionally biased region" description="Basic and acidic residues" evidence="9">
    <location>
        <begin position="1080"/>
        <end position="1090"/>
    </location>
</feature>
<dbReference type="GO" id="GO:0000428">
    <property type="term" value="C:DNA-directed RNA polymerase complex"/>
    <property type="evidence" value="ECO:0007669"/>
    <property type="project" value="UniProtKB-KW"/>
</dbReference>
<dbReference type="Gene3D" id="3.90.1800.10">
    <property type="entry name" value="RNA polymerase alpha subunit dimerisation domain"/>
    <property type="match status" value="1"/>
</dbReference>
<feature type="domain" description="RNA polymerase Rpb2" evidence="15">
    <location>
        <begin position="568"/>
        <end position="628"/>
    </location>
</feature>
<name>A0A6C0K5M7_9ZZZZ</name>
<evidence type="ECO:0000256" key="8">
    <source>
        <dbReference type="ARBA" id="ARBA00023163"/>
    </source>
</evidence>
<keyword evidence="4" id="KW-0808">Transferase</keyword>
<feature type="compositionally biased region" description="Basic residues" evidence="9">
    <location>
        <begin position="1473"/>
        <end position="1484"/>
    </location>
</feature>
<evidence type="ECO:0000256" key="5">
    <source>
        <dbReference type="ARBA" id="ARBA00022695"/>
    </source>
</evidence>
<dbReference type="InterPro" id="IPR014724">
    <property type="entry name" value="RNA_pol_RPB2_OB-fold"/>
</dbReference>
<feature type="domain" description="RNA polymerase Rpb2" evidence="12">
    <location>
        <begin position="220"/>
        <end position="373"/>
    </location>
</feature>
<dbReference type="InterPro" id="IPR007120">
    <property type="entry name" value="DNA-dir_RNAP_su2_dom"/>
</dbReference>
<dbReference type="Gene3D" id="3.90.1110.10">
    <property type="entry name" value="RNA polymerase Rpb2, domain 2"/>
    <property type="match status" value="1"/>
</dbReference>
<evidence type="ECO:0000259" key="10">
    <source>
        <dbReference type="Pfam" id="PF00562"/>
    </source>
</evidence>
<dbReference type="Pfam" id="PF04563">
    <property type="entry name" value="RNA_pol_Rpb2_1"/>
    <property type="match status" value="1"/>
</dbReference>
<evidence type="ECO:0000256" key="9">
    <source>
        <dbReference type="SAM" id="MobiDB-lite"/>
    </source>
</evidence>
<evidence type="ECO:0000256" key="7">
    <source>
        <dbReference type="ARBA" id="ARBA00022833"/>
    </source>
</evidence>
<feature type="region of interest" description="Disordered" evidence="9">
    <location>
        <begin position="1450"/>
        <end position="1515"/>
    </location>
</feature>
<dbReference type="GO" id="GO:0003899">
    <property type="term" value="F:DNA-directed RNA polymerase activity"/>
    <property type="evidence" value="ECO:0007669"/>
    <property type="project" value="UniProtKB-EC"/>
</dbReference>
<dbReference type="Pfam" id="PF04561">
    <property type="entry name" value="RNA_pol_Rpb2_2"/>
    <property type="match status" value="1"/>
</dbReference>
<dbReference type="GO" id="GO:0032549">
    <property type="term" value="F:ribonucleoside binding"/>
    <property type="evidence" value="ECO:0007669"/>
    <property type="project" value="InterPro"/>
</dbReference>
<keyword evidence="6" id="KW-0479">Metal-binding</keyword>
<dbReference type="InterPro" id="IPR007646">
    <property type="entry name" value="RNA_pol_Rpb2_4"/>
</dbReference>
<keyword evidence="5" id="KW-0548">Nucleotidyltransferase</keyword>
<keyword evidence="3" id="KW-0240">DNA-directed RNA polymerase</keyword>
<feature type="domain" description="RNA polymerase beta subunit protrusion" evidence="13">
    <location>
        <begin position="26"/>
        <end position="408"/>
    </location>
</feature>
<evidence type="ECO:0000259" key="11">
    <source>
        <dbReference type="Pfam" id="PF04560"/>
    </source>
</evidence>
<evidence type="ECO:0000256" key="1">
    <source>
        <dbReference type="ARBA" id="ARBA00006835"/>
    </source>
</evidence>
<feature type="domain" description="DNA-directed RNA polymerase subunit 2 hybrid-binding" evidence="10">
    <location>
        <begin position="734"/>
        <end position="1097"/>
    </location>
</feature>
<dbReference type="Pfam" id="PF00562">
    <property type="entry name" value="RNA_pol_Rpb2_6"/>
    <property type="match status" value="1"/>
</dbReference>
<dbReference type="Pfam" id="PF04560">
    <property type="entry name" value="RNA_pol_Rpb2_7"/>
    <property type="match status" value="1"/>
</dbReference>
<keyword evidence="7" id="KW-0862">Zinc</keyword>
<dbReference type="GO" id="GO:0003677">
    <property type="term" value="F:DNA binding"/>
    <property type="evidence" value="ECO:0007669"/>
    <property type="project" value="InterPro"/>
</dbReference>
<proteinExistence type="inferred from homology"/>
<dbReference type="EC" id="2.7.7.6" evidence="2"/>
<feature type="compositionally biased region" description="Polar residues" evidence="9">
    <location>
        <begin position="1455"/>
        <end position="1467"/>
    </location>
</feature>
<dbReference type="GO" id="GO:0046872">
    <property type="term" value="F:metal ion binding"/>
    <property type="evidence" value="ECO:0007669"/>
    <property type="project" value="UniProtKB-KW"/>
</dbReference>
<evidence type="ECO:0000259" key="12">
    <source>
        <dbReference type="Pfam" id="PF04561"/>
    </source>
</evidence>
<dbReference type="SUPFAM" id="SSF64484">
    <property type="entry name" value="beta and beta-prime subunits of DNA dependent RNA-polymerase"/>
    <property type="match status" value="1"/>
</dbReference>
<dbReference type="Gene3D" id="2.40.50.150">
    <property type="match status" value="1"/>
</dbReference>
<evidence type="ECO:0000259" key="15">
    <source>
        <dbReference type="Pfam" id="PF04566"/>
    </source>
</evidence>
<dbReference type="CDD" id="cd00653">
    <property type="entry name" value="RNA_pol_B_RPB2"/>
    <property type="match status" value="1"/>
</dbReference>
<protein>
    <recommendedName>
        <fullName evidence="2">DNA-directed RNA polymerase</fullName>
        <ecNumber evidence="2">2.7.7.6</ecNumber>
    </recommendedName>
</protein>
<dbReference type="Pfam" id="PF04566">
    <property type="entry name" value="RNA_pol_Rpb2_4"/>
    <property type="match status" value="1"/>
</dbReference>
<evidence type="ECO:0000256" key="4">
    <source>
        <dbReference type="ARBA" id="ARBA00022679"/>
    </source>
</evidence>
<organism evidence="16">
    <name type="scientific">viral metagenome</name>
    <dbReference type="NCBI Taxonomy" id="1070528"/>
    <lineage>
        <taxon>unclassified sequences</taxon>
        <taxon>metagenomes</taxon>
        <taxon>organismal metagenomes</taxon>
    </lineage>
</organism>
<dbReference type="InterPro" id="IPR007645">
    <property type="entry name" value="RNA_pol_Rpb2_3"/>
</dbReference>
<dbReference type="Gene3D" id="2.40.270.10">
    <property type="entry name" value="DNA-directed RNA polymerase, subunit 2, domain 6"/>
    <property type="match status" value="1"/>
</dbReference>
<sequence>MGDTRSMEIPRRLLDQYFQTTTYPYTRHHLDSYNQFIESDLPTIIKSQNPLIVVKDLIPGTSTYEYKTEIFIGGLDGDKIHLGTPTLQHMGGEEVRLLFPNEARLRDLTYAAGVYVDILVRVTFGSEKDKDGEPVVREKLLPQFPLIELPVMLHSKVCLLHNKPASFLESVGECPYDQGGYFIIAGSEKVLITHQEQAFNTLYIQNQEADPKLATYASISCLSPETRQIRRITFTILRDSESLHIGLPFVRKTIPVCVLFRALGIESDEEITKQIVANLASEELKLLEPFLIACFVDTYPILDTYSAVQYIKTLTKGFGEAHVLDIIHNQMFTHVPDSPGARAAYLGDCVRKIYRVYMGLDNKTDRDDTRNQRCLVSGFLTQSLFQGVYKTWSKAVGRAIDEEYNYNKGVYKGESFMNIFAESNAGQIFRSPKAGGKVMVDMLTQGIMRGFRGKWGSGVGDDKAGVLQALSRLSYIDFMSHCRRVVLEFDTGMKLTGPRHLHTSQYGYFCTNETPGGGSIGIAKNLSVLTAISTPTPTRTFLEWLFKRGFILRVMDATGSLRAMSIPVFINNGLVGYTLSANELTRLVKLMKWTGCLSASVGVAFFIRDRRILLNFDEGRPGRPLMHMEPWGASKFPKTRLAAAGTTWRDMVMGTLPQTMEHGLSWVGFVDPLKEREGVTMADYIEYLTPYSGLIEYVDPYEHNETLVVNFLEQMDDNTTHVEIHPSTIMSAITTLIPFSHHNQSVRNQLGDSQSKQGISVYATNAHVRYDNQAQILTNGSPPLVRTLYYDYLGQGRLPYGTNIILAMGMFAGYNQEDGIVINHDALQRGLFNTIHYRSYTVFEEDDTMAKTKSRIANPTSMPAWTDLKPGMDYSKLDEAGVVKVGSYVDENTVIVGRYMELPGGKLADASEAAQVWTHGRVESVVVLVNNKGLRTVKIRCVEYRMPELGDKFSNRHGQKGTIGMVVRSHDLPRTVSGIVPDMIMNTHAIPSRMTIGHVIEMVMGKIAANVGSIADGTAFTDDGRLTKQMNNALEQLGFEKFGNEILYDGISGKQHSIDMFIGPIFSMRLKHMVEDKWNARGKGRREQRTHQPTGGRGAQGGLRIGEMERDAIVGHGISAFVNESYMLRSDGTSFNVCKGCGTIPIENPKTGLFVCPLCTGPVTYIGSGAHDLELIPPSRKTMVAPVTVEIPYAFKLLSQELETYMNIGMRIITEKDMLELEGVSKADLPNIVADGSLGAEAVVLPERVLPETAVPEYRELDEGPTEASPELLMKLGALPRTAPLIDDGSTVIVDATGTGAAINAAAGLAGSISAVPGPVAGSLVQTDQGQVFQPNPTTVTVVPPARTIQIMPGEAETLEADEELGVPLQTAAPQTAAQQTIPQVLPLQQQQPYHYPYPYPYPPPAYGAQPYYMPGQPTQQPLNMGQAPAIYATQQLPGAQIFTSGVPGAPPTISVPTDQNTMSQFALPSGPKPKKSITMRRRPNQGQGQEGGYQDEPSGSSNSASVVVTVSKMG</sequence>
<feature type="domain" description="RNA polymerase Rpb2" evidence="14">
    <location>
        <begin position="468"/>
        <end position="531"/>
    </location>
</feature>
<feature type="region of interest" description="Disordered" evidence="9">
    <location>
        <begin position="1080"/>
        <end position="1102"/>
    </location>
</feature>
<dbReference type="InterPro" id="IPR015712">
    <property type="entry name" value="DNA-dir_RNA_pol_su2"/>
</dbReference>
<dbReference type="PANTHER" id="PTHR20856">
    <property type="entry name" value="DNA-DIRECTED RNA POLYMERASE I SUBUNIT 2"/>
    <property type="match status" value="1"/>
</dbReference>
<evidence type="ECO:0000259" key="13">
    <source>
        <dbReference type="Pfam" id="PF04563"/>
    </source>
</evidence>
<evidence type="ECO:0000259" key="14">
    <source>
        <dbReference type="Pfam" id="PF04565"/>
    </source>
</evidence>
<dbReference type="PROSITE" id="PS01166">
    <property type="entry name" value="RNA_POL_BETA"/>
    <property type="match status" value="1"/>
</dbReference>
<accession>A0A6C0K5M7</accession>
<dbReference type="InterPro" id="IPR007642">
    <property type="entry name" value="RNA_pol_Rpb2_2"/>
</dbReference>
<dbReference type="EMBL" id="MN740798">
    <property type="protein sequence ID" value="QHU12100.1"/>
    <property type="molecule type" value="Genomic_DNA"/>
</dbReference>
<dbReference type="InterPro" id="IPR037034">
    <property type="entry name" value="RNA_pol_Rpb2_2_sf"/>
</dbReference>
<dbReference type="InterPro" id="IPR007641">
    <property type="entry name" value="RNA_pol_Rpb2_7"/>
</dbReference>
<dbReference type="InterPro" id="IPR007644">
    <property type="entry name" value="RNA_pol_bsu_protrusion"/>
</dbReference>